<sequence length="651" mass="74320">MGQTTSTIPGTIPEETALALRHGTKDPIPVPDPNRPFTVEELHRIELHKAYQRTLLNGFTIQEVDVCGAWSTGDAKPSDLTLPFHPIYDRKAWFVGKTTKLDPFYTQIWDVKKEEELWNVLKPSLRLATLMLTTAGLSPWLDALMDNQWQVVPASDVKDGCPTDSGVYNTYSIHTRSPIVASQSTKKVQDSIENLQGNLRIEISPTLRSKNNFAWAYHRQRSVLVDKKKKYAGSTITLSLEMILPLKKTDLSVSERIVQQFGVAKRIAHETIHALGAYAKSRQPIPFESAEPFFEDDALCELGRSWETFMFGGATCPLRNDAELHRPYLAHGLEEWPNWNVYQNGCFNLGKAPTRFRQTDVFEPGNAKDRFDTFPIRISYMEDVQQRSFWQSVVPALGQTALKPPQILGRTRVRKGFPIRRYGKDWARWVNIKTLEAMDVPDLPTNATSAVQWQNAQDVRNRASAVKITLEIQDARKKGEQERLLEKQNPGQRARREEKEKRDEAEETKLLDQALLVYNPEDESPSMKIYESLRSSRFTRVRAECFSCLSVIDLLAGTPKLGEKLRRLANQEALLIDQDDPARQRILENGRKILGLKSTYEKEKREGKKRKKVTAPTGDVKGKKQKQSSTAMDIDNDSDMIVEGWERSYYR</sequence>
<reference evidence="2 3" key="1">
    <citation type="submission" date="2016-04" db="EMBL/GenBank/DDBJ databases">
        <title>A degradative enzymes factory behind the ericoid mycorrhizal symbiosis.</title>
        <authorList>
            <consortium name="DOE Joint Genome Institute"/>
            <person name="Martino E."/>
            <person name="Morin E."/>
            <person name="Grelet G."/>
            <person name="Kuo A."/>
            <person name="Kohler A."/>
            <person name="Daghino S."/>
            <person name="Barry K."/>
            <person name="Choi C."/>
            <person name="Cichocki N."/>
            <person name="Clum A."/>
            <person name="Copeland A."/>
            <person name="Hainaut M."/>
            <person name="Haridas S."/>
            <person name="Labutti K."/>
            <person name="Lindquist E."/>
            <person name="Lipzen A."/>
            <person name="Khouja H.-R."/>
            <person name="Murat C."/>
            <person name="Ohm R."/>
            <person name="Olson A."/>
            <person name="Spatafora J."/>
            <person name="Veneault-Fourrey C."/>
            <person name="Henrissat B."/>
            <person name="Grigoriev I."/>
            <person name="Martin F."/>
            <person name="Perotto S."/>
        </authorList>
    </citation>
    <scope>NUCLEOTIDE SEQUENCE [LARGE SCALE GENOMIC DNA]</scope>
    <source>
        <strain evidence="2 3">F</strain>
    </source>
</reference>
<proteinExistence type="predicted"/>
<evidence type="ECO:0000256" key="1">
    <source>
        <dbReference type="SAM" id="MobiDB-lite"/>
    </source>
</evidence>
<feature type="region of interest" description="Disordered" evidence="1">
    <location>
        <begin position="479"/>
        <end position="507"/>
    </location>
</feature>
<accession>A0A2J6R242</accession>
<dbReference type="AlphaFoldDB" id="A0A2J6R242"/>
<name>A0A2J6R242_HYAVF</name>
<evidence type="ECO:0000313" key="3">
    <source>
        <dbReference type="Proteomes" id="UP000235786"/>
    </source>
</evidence>
<organism evidence="2 3">
    <name type="scientific">Hyaloscypha variabilis (strain UAMH 11265 / GT02V1 / F)</name>
    <name type="common">Meliniomyces variabilis</name>
    <dbReference type="NCBI Taxonomy" id="1149755"/>
    <lineage>
        <taxon>Eukaryota</taxon>
        <taxon>Fungi</taxon>
        <taxon>Dikarya</taxon>
        <taxon>Ascomycota</taxon>
        <taxon>Pezizomycotina</taxon>
        <taxon>Leotiomycetes</taxon>
        <taxon>Helotiales</taxon>
        <taxon>Hyaloscyphaceae</taxon>
        <taxon>Hyaloscypha</taxon>
        <taxon>Hyaloscypha variabilis</taxon>
    </lineage>
</organism>
<keyword evidence="3" id="KW-1185">Reference proteome</keyword>
<dbReference type="Proteomes" id="UP000235786">
    <property type="component" value="Unassembled WGS sequence"/>
</dbReference>
<evidence type="ECO:0000313" key="2">
    <source>
        <dbReference type="EMBL" id="PMD32587.1"/>
    </source>
</evidence>
<feature type="region of interest" description="Disordered" evidence="1">
    <location>
        <begin position="601"/>
        <end position="637"/>
    </location>
</feature>
<dbReference type="OrthoDB" id="10254945at2759"/>
<protein>
    <submittedName>
        <fullName evidence="2">Uncharacterized protein</fullName>
    </submittedName>
</protein>
<dbReference type="EMBL" id="KZ613958">
    <property type="protein sequence ID" value="PMD32587.1"/>
    <property type="molecule type" value="Genomic_DNA"/>
</dbReference>
<gene>
    <name evidence="2" type="ORF">L207DRAFT_590285</name>
</gene>
<feature type="compositionally biased region" description="Basic and acidic residues" evidence="1">
    <location>
        <begin position="494"/>
        <end position="507"/>
    </location>
</feature>